<evidence type="ECO:0000256" key="1">
    <source>
        <dbReference type="SAM" id="Phobius"/>
    </source>
</evidence>
<reference evidence="2" key="1">
    <citation type="journal article" date="2011" name="BMC Genomics">
        <title>Shotgun sequencing of Yersinia enterocolitica strain W22703 (biotype 2, serotype O:9): genomic evidence for oscillation between invertebrates and mammals.</title>
        <authorList>
            <person name="Fuchs T.M."/>
            <person name="Brandt K."/>
            <person name="Starke M."/>
            <person name="Rattei T."/>
        </authorList>
    </citation>
    <scope>NUCLEOTIDE SEQUENCE</scope>
</reference>
<keyword evidence="1" id="KW-0472">Membrane</keyword>
<accession>F4MU18</accession>
<organism evidence="2">
    <name type="scientific">Yersinia enterocolitica W22703</name>
    <dbReference type="NCBI Taxonomy" id="913028"/>
    <lineage>
        <taxon>Bacteria</taxon>
        <taxon>Pseudomonadati</taxon>
        <taxon>Pseudomonadota</taxon>
        <taxon>Gammaproteobacteria</taxon>
        <taxon>Enterobacterales</taxon>
        <taxon>Yersiniaceae</taxon>
        <taxon>Yersinia</taxon>
    </lineage>
</organism>
<evidence type="ECO:0000313" key="2">
    <source>
        <dbReference type="EMBL" id="CBX69326.1"/>
    </source>
</evidence>
<sequence>MQAFRHSIQIVRAICYLICIKSVTEVGFFVLARIKRGKRLLYDVTCLAKIMGETGNIMVTATKRER</sequence>
<gene>
    <name evidence="2" type="ORF">YEW_JR42000</name>
</gene>
<protein>
    <submittedName>
        <fullName evidence="2">Uncharacterized protein</fullName>
    </submittedName>
</protein>
<keyword evidence="1" id="KW-1133">Transmembrane helix</keyword>
<proteinExistence type="predicted"/>
<name>F4MU18_YEREN</name>
<keyword evidence="1" id="KW-0812">Transmembrane</keyword>
<dbReference type="EMBL" id="FR718489">
    <property type="protein sequence ID" value="CBX69326.1"/>
    <property type="molecule type" value="Genomic_DNA"/>
</dbReference>
<feature type="transmembrane region" description="Helical" evidence="1">
    <location>
        <begin position="6"/>
        <end position="32"/>
    </location>
</feature>
<dbReference type="AlphaFoldDB" id="F4MU18"/>